<evidence type="ECO:0000313" key="1">
    <source>
        <dbReference type="EMBL" id="KAJ7203788.1"/>
    </source>
</evidence>
<dbReference type="Proteomes" id="UP001219525">
    <property type="component" value="Unassembled WGS sequence"/>
</dbReference>
<dbReference type="AlphaFoldDB" id="A0AAD6V6T0"/>
<dbReference type="EMBL" id="JARJCW010000049">
    <property type="protein sequence ID" value="KAJ7203788.1"/>
    <property type="molecule type" value="Genomic_DNA"/>
</dbReference>
<name>A0AAD6V6T0_9AGAR</name>
<evidence type="ECO:0000313" key="2">
    <source>
        <dbReference type="Proteomes" id="UP001219525"/>
    </source>
</evidence>
<protein>
    <submittedName>
        <fullName evidence="1">Uncharacterized protein</fullName>
    </submittedName>
</protein>
<organism evidence="1 2">
    <name type="scientific">Mycena pura</name>
    <dbReference type="NCBI Taxonomy" id="153505"/>
    <lineage>
        <taxon>Eukaryota</taxon>
        <taxon>Fungi</taxon>
        <taxon>Dikarya</taxon>
        <taxon>Basidiomycota</taxon>
        <taxon>Agaricomycotina</taxon>
        <taxon>Agaricomycetes</taxon>
        <taxon>Agaricomycetidae</taxon>
        <taxon>Agaricales</taxon>
        <taxon>Marasmiineae</taxon>
        <taxon>Mycenaceae</taxon>
        <taxon>Mycena</taxon>
    </lineage>
</organism>
<accession>A0AAD6V6T0</accession>
<keyword evidence="2" id="KW-1185">Reference proteome</keyword>
<sequence>MTRVIRDIIEDGGISFDVAVRPSMQVAGNPNNAVLPAWREAERLFIPMLPWDDHASWDQILQEREKVTWTFGEPLRQLAPDSGAYLNEADTSEPDWKTAFYGEN</sequence>
<proteinExistence type="predicted"/>
<comment type="caution">
    <text evidence="1">The sequence shown here is derived from an EMBL/GenBank/DDBJ whole genome shotgun (WGS) entry which is preliminary data.</text>
</comment>
<reference evidence="1" key="1">
    <citation type="submission" date="2023-03" db="EMBL/GenBank/DDBJ databases">
        <title>Massive genome expansion in bonnet fungi (Mycena s.s.) driven by repeated elements and novel gene families across ecological guilds.</title>
        <authorList>
            <consortium name="Lawrence Berkeley National Laboratory"/>
            <person name="Harder C.B."/>
            <person name="Miyauchi S."/>
            <person name="Viragh M."/>
            <person name="Kuo A."/>
            <person name="Thoen E."/>
            <person name="Andreopoulos B."/>
            <person name="Lu D."/>
            <person name="Skrede I."/>
            <person name="Drula E."/>
            <person name="Henrissat B."/>
            <person name="Morin E."/>
            <person name="Kohler A."/>
            <person name="Barry K."/>
            <person name="LaButti K."/>
            <person name="Morin E."/>
            <person name="Salamov A."/>
            <person name="Lipzen A."/>
            <person name="Mereny Z."/>
            <person name="Hegedus B."/>
            <person name="Baldrian P."/>
            <person name="Stursova M."/>
            <person name="Weitz H."/>
            <person name="Taylor A."/>
            <person name="Grigoriev I.V."/>
            <person name="Nagy L.G."/>
            <person name="Martin F."/>
            <person name="Kauserud H."/>
        </authorList>
    </citation>
    <scope>NUCLEOTIDE SEQUENCE</scope>
    <source>
        <strain evidence="1">9144</strain>
    </source>
</reference>
<gene>
    <name evidence="1" type="ORF">GGX14DRAFT_142780</name>
</gene>